<evidence type="ECO:0000313" key="3">
    <source>
        <dbReference type="EMBL" id="NYD50944.1"/>
    </source>
</evidence>
<dbReference type="AlphaFoldDB" id="A0A7Y9ENN3"/>
<keyword evidence="2" id="KW-0812">Transmembrane</keyword>
<dbReference type="EMBL" id="JACCBA010000001">
    <property type="protein sequence ID" value="NYD50944.1"/>
    <property type="molecule type" value="Genomic_DNA"/>
</dbReference>
<organism evidence="3 4">
    <name type="scientific">Actinomadura luteofluorescens</name>
    <dbReference type="NCBI Taxonomy" id="46163"/>
    <lineage>
        <taxon>Bacteria</taxon>
        <taxon>Bacillati</taxon>
        <taxon>Actinomycetota</taxon>
        <taxon>Actinomycetes</taxon>
        <taxon>Streptosporangiales</taxon>
        <taxon>Thermomonosporaceae</taxon>
        <taxon>Actinomadura</taxon>
    </lineage>
</organism>
<accession>A0A7Y9ENN3</accession>
<feature type="region of interest" description="Disordered" evidence="1">
    <location>
        <begin position="86"/>
        <end position="108"/>
    </location>
</feature>
<keyword evidence="2" id="KW-1133">Transmembrane helix</keyword>
<keyword evidence="4" id="KW-1185">Reference proteome</keyword>
<gene>
    <name evidence="3" type="ORF">BJY14_006927</name>
</gene>
<proteinExistence type="predicted"/>
<keyword evidence="2" id="KW-0472">Membrane</keyword>
<feature type="compositionally biased region" description="Polar residues" evidence="1">
    <location>
        <begin position="98"/>
        <end position="108"/>
    </location>
</feature>
<dbReference type="Proteomes" id="UP000529783">
    <property type="component" value="Unassembled WGS sequence"/>
</dbReference>
<comment type="caution">
    <text evidence="3">The sequence shown here is derived from an EMBL/GenBank/DDBJ whole genome shotgun (WGS) entry which is preliminary data.</text>
</comment>
<evidence type="ECO:0000256" key="1">
    <source>
        <dbReference type="SAM" id="MobiDB-lite"/>
    </source>
</evidence>
<dbReference type="RefSeq" id="WP_218905715.1">
    <property type="nucleotide sequence ID" value="NZ_JACCBA010000001.1"/>
</dbReference>
<evidence type="ECO:0000313" key="4">
    <source>
        <dbReference type="Proteomes" id="UP000529783"/>
    </source>
</evidence>
<feature type="transmembrane region" description="Helical" evidence="2">
    <location>
        <begin position="16"/>
        <end position="36"/>
    </location>
</feature>
<sequence length="108" mass="11334">MTDRQGFASTSLSRHLLRGATGFGALVGSVALLPVLGIGSLLLAPIGLLALRGCPACWAIGLVQTISMGRLQRSCKDGVCELTVARPARSHEHRESQPVDSLTARSRA</sequence>
<name>A0A7Y9ENN3_9ACTN</name>
<reference evidence="3 4" key="1">
    <citation type="submission" date="2020-07" db="EMBL/GenBank/DDBJ databases">
        <title>Sequencing the genomes of 1000 actinobacteria strains.</title>
        <authorList>
            <person name="Klenk H.-P."/>
        </authorList>
    </citation>
    <scope>NUCLEOTIDE SEQUENCE [LARGE SCALE GENOMIC DNA]</scope>
    <source>
        <strain evidence="3 4">DSM 40398</strain>
    </source>
</reference>
<evidence type="ECO:0000256" key="2">
    <source>
        <dbReference type="SAM" id="Phobius"/>
    </source>
</evidence>
<protein>
    <submittedName>
        <fullName evidence="3">Uncharacterized protein</fullName>
    </submittedName>
</protein>